<keyword evidence="1" id="KW-1133">Transmembrane helix</keyword>
<accession>S5M2D6</accession>
<evidence type="ECO:0000259" key="2">
    <source>
        <dbReference type="Pfam" id="PF00561"/>
    </source>
</evidence>
<dbReference type="InterPro" id="IPR000073">
    <property type="entry name" value="AB_hydrolase_1"/>
</dbReference>
<proteinExistence type="predicted"/>
<dbReference type="MEROPS" id="S09.B04"/>
<dbReference type="GO" id="GO:0016787">
    <property type="term" value="F:hydrolase activity"/>
    <property type="evidence" value="ECO:0007669"/>
    <property type="project" value="UniProtKB-KW"/>
</dbReference>
<dbReference type="Gene3D" id="3.40.50.1820">
    <property type="entry name" value="alpha/beta hydrolase"/>
    <property type="match status" value="1"/>
</dbReference>
<protein>
    <submittedName>
        <fullName evidence="3">Hydrolase</fullName>
    </submittedName>
</protein>
<evidence type="ECO:0000313" key="4">
    <source>
        <dbReference type="Proteomes" id="UP000014983"/>
    </source>
</evidence>
<name>S5M2D6_9MOLU</name>
<dbReference type="PATRIC" id="fig|1276221.3.peg.525"/>
<dbReference type="Proteomes" id="UP000014983">
    <property type="component" value="Chromosome"/>
</dbReference>
<dbReference type="InParanoid" id="S5M2D6"/>
<keyword evidence="4" id="KW-1185">Reference proteome</keyword>
<dbReference type="HOGENOM" id="CLU_849692_0_0_14"/>
<dbReference type="KEGG" id="sdi:SDIMI_v3c05280"/>
<dbReference type="EMBL" id="CP005076">
    <property type="protein sequence ID" value="AGR42232.1"/>
    <property type="molecule type" value="Genomic_DNA"/>
</dbReference>
<dbReference type="SUPFAM" id="SSF53474">
    <property type="entry name" value="alpha/beta-Hydrolases"/>
    <property type="match status" value="1"/>
</dbReference>
<dbReference type="eggNOG" id="COG1073">
    <property type="taxonomic scope" value="Bacteria"/>
</dbReference>
<keyword evidence="1" id="KW-0472">Membrane</keyword>
<feature type="transmembrane region" description="Helical" evidence="1">
    <location>
        <begin position="20"/>
        <end position="46"/>
    </location>
</feature>
<evidence type="ECO:0000313" key="3">
    <source>
        <dbReference type="EMBL" id="AGR42232.1"/>
    </source>
</evidence>
<evidence type="ECO:0000256" key="1">
    <source>
        <dbReference type="SAM" id="Phobius"/>
    </source>
</evidence>
<reference evidence="3 4" key="1">
    <citation type="journal article" date="2013" name="Genome Biol. Evol.">
        <title>Comparison of metabolic capacities and inference of gene content evolution in mosquito-associated Spiroplasma diminutum and S. taiwanense.</title>
        <authorList>
            <person name="Lo W.S."/>
            <person name="Ku C."/>
            <person name="Chen L.L."/>
            <person name="Chang T.H."/>
            <person name="Kuo C.H."/>
        </authorList>
    </citation>
    <scope>NUCLEOTIDE SEQUENCE [LARGE SCALE GENOMIC DNA]</scope>
    <source>
        <strain evidence="3">CUAS-1</strain>
    </source>
</reference>
<dbReference type="Pfam" id="PF00561">
    <property type="entry name" value="Abhydrolase_1"/>
    <property type="match status" value="1"/>
</dbReference>
<keyword evidence="3" id="KW-0378">Hydrolase</keyword>
<gene>
    <name evidence="3" type="primary">yqkD</name>
    <name evidence="3" type="ORF">SDIMI_v3c05280</name>
</gene>
<dbReference type="STRING" id="1276221.SDIMI_v3c05280"/>
<sequence>MNYKKSLKKLKKYHYNWLNITFIIILFPVVLILSIICSIAFVPYLFKYTRSGQYKGVEFNTYEHLLYDLEVKKMTNFNIKKEQINEFFIGSGSEQISAITVRNKNSKKWVIGLHGFKRNKYMGLRGVYHFYDQGYNILCFDAFAHGLTYGAYSDFGLTNAKVLNDVITWLKQTFDVEEIGVFGTSMGATSSLYFAKKYYEENKVDWLISDCPFTQAIPQIRFFLKKYMIIPWWFMSLGINRNFKKYAKANIKDVDLLNLGEQVRDLKILFIHGKEDDFIMYHNSIVLYHLKHLSENSNQSQLKLYENAKHSSSMHKNMKDYMQTTIGFVVK</sequence>
<dbReference type="PANTHER" id="PTHR43358:SF4">
    <property type="entry name" value="ALPHA_BETA HYDROLASE FOLD-1 DOMAIN-CONTAINING PROTEIN"/>
    <property type="match status" value="1"/>
</dbReference>
<organism evidence="3 4">
    <name type="scientific">Spiroplasma diminutum CUAS-1</name>
    <dbReference type="NCBI Taxonomy" id="1276221"/>
    <lineage>
        <taxon>Bacteria</taxon>
        <taxon>Bacillati</taxon>
        <taxon>Mycoplasmatota</taxon>
        <taxon>Mollicutes</taxon>
        <taxon>Entomoplasmatales</taxon>
        <taxon>Spiroplasmataceae</taxon>
        <taxon>Spiroplasma</taxon>
    </lineage>
</organism>
<dbReference type="RefSeq" id="WP_020836464.1">
    <property type="nucleotide sequence ID" value="NC_021833.1"/>
</dbReference>
<keyword evidence="1" id="KW-0812">Transmembrane</keyword>
<dbReference type="FunCoup" id="S5M2D6">
    <property type="interactions" value="13"/>
</dbReference>
<feature type="domain" description="AB hydrolase-1" evidence="2">
    <location>
        <begin position="109"/>
        <end position="224"/>
    </location>
</feature>
<dbReference type="InterPro" id="IPR029058">
    <property type="entry name" value="AB_hydrolase_fold"/>
</dbReference>
<dbReference type="InterPro" id="IPR052920">
    <property type="entry name" value="DNA-binding_regulatory"/>
</dbReference>
<dbReference type="PANTHER" id="PTHR43358">
    <property type="entry name" value="ALPHA/BETA-HYDROLASE"/>
    <property type="match status" value="1"/>
</dbReference>
<dbReference type="AlphaFoldDB" id="S5M2D6"/>